<proteinExistence type="predicted"/>
<dbReference type="RefSeq" id="WP_006956601.1">
    <property type="nucleotide sequence ID" value="NZ_DAIRLQ010000005.1"/>
</dbReference>
<dbReference type="AlphaFoldDB" id="A0A348WQA6"/>
<dbReference type="STRING" id="314276.OS145_10585"/>
<reference evidence="2 3" key="1">
    <citation type="journal article" date="2018" name="Nat. Biotechnol.">
        <title>A standardized bacterial taxonomy based on genome phylogeny substantially revises the tree of life.</title>
        <authorList>
            <person name="Parks D.H."/>
            <person name="Chuvochina M."/>
            <person name="Waite D.W."/>
            <person name="Rinke C."/>
            <person name="Skarshewski A."/>
            <person name="Chaumeil P.A."/>
            <person name="Hugenholtz P."/>
        </authorList>
    </citation>
    <scope>NUCLEOTIDE SEQUENCE [LARGE SCALE GENOMIC DNA]</scope>
    <source>
        <strain evidence="2">UBA9360</strain>
    </source>
</reference>
<keyword evidence="1" id="KW-1133">Transmembrane helix</keyword>
<feature type="transmembrane region" description="Helical" evidence="1">
    <location>
        <begin position="34"/>
        <end position="54"/>
    </location>
</feature>
<keyword evidence="1" id="KW-0812">Transmembrane</keyword>
<accession>A0A348WQA6</accession>
<gene>
    <name evidence="2" type="ORF">DCR58_08035</name>
</gene>
<protein>
    <submittedName>
        <fullName evidence="2">Uncharacterized protein</fullName>
    </submittedName>
</protein>
<keyword evidence="1" id="KW-0472">Membrane</keyword>
<sequence>MIRFMFIIPLVLSLLWLVYLKAHGWTLKQGQKGFIYIVVVSAVIAVFYTVMMWLTGRGNL</sequence>
<comment type="caution">
    <text evidence="2">The sequence shown here is derived from an EMBL/GenBank/DDBJ whole genome shotgun (WGS) entry which is preliminary data.</text>
</comment>
<organism evidence="2 3">
    <name type="scientific">Idiomarina baltica</name>
    <dbReference type="NCBI Taxonomy" id="190892"/>
    <lineage>
        <taxon>Bacteria</taxon>
        <taxon>Pseudomonadati</taxon>
        <taxon>Pseudomonadota</taxon>
        <taxon>Gammaproteobacteria</taxon>
        <taxon>Alteromonadales</taxon>
        <taxon>Idiomarinaceae</taxon>
        <taxon>Idiomarina</taxon>
    </lineage>
</organism>
<name>A0A348WQA6_9GAMM</name>
<evidence type="ECO:0000256" key="1">
    <source>
        <dbReference type="SAM" id="Phobius"/>
    </source>
</evidence>
<evidence type="ECO:0000313" key="2">
    <source>
        <dbReference type="EMBL" id="HAR56718.1"/>
    </source>
</evidence>
<dbReference type="EMBL" id="DMUP01000188">
    <property type="protein sequence ID" value="HAR56718.1"/>
    <property type="molecule type" value="Genomic_DNA"/>
</dbReference>
<dbReference type="Proteomes" id="UP000262878">
    <property type="component" value="Unassembled WGS sequence"/>
</dbReference>
<evidence type="ECO:0000313" key="3">
    <source>
        <dbReference type="Proteomes" id="UP000262878"/>
    </source>
</evidence>